<protein>
    <submittedName>
        <fullName evidence="2">Histidine kinase</fullName>
    </submittedName>
</protein>
<dbReference type="PROSITE" id="PS51833">
    <property type="entry name" value="HDOD"/>
    <property type="match status" value="1"/>
</dbReference>
<dbReference type="SUPFAM" id="SSF109604">
    <property type="entry name" value="HD-domain/PDEase-like"/>
    <property type="match status" value="1"/>
</dbReference>
<comment type="caution">
    <text evidence="2">The sequence shown here is derived from an EMBL/GenBank/DDBJ whole genome shotgun (WGS) entry which is preliminary data.</text>
</comment>
<dbReference type="Proteomes" id="UP000320461">
    <property type="component" value="Unassembled WGS sequence"/>
</dbReference>
<name>A0A4Y3KQZ2_9CELL</name>
<evidence type="ECO:0000313" key="3">
    <source>
        <dbReference type="Proteomes" id="UP000320461"/>
    </source>
</evidence>
<organism evidence="2 3">
    <name type="scientific">Cellulomonas gelida</name>
    <dbReference type="NCBI Taxonomy" id="1712"/>
    <lineage>
        <taxon>Bacteria</taxon>
        <taxon>Bacillati</taxon>
        <taxon>Actinomycetota</taxon>
        <taxon>Actinomycetes</taxon>
        <taxon>Micrococcales</taxon>
        <taxon>Cellulomonadaceae</taxon>
        <taxon>Cellulomonas</taxon>
    </lineage>
</organism>
<dbReference type="Pfam" id="PF08668">
    <property type="entry name" value="HDOD"/>
    <property type="match status" value="1"/>
</dbReference>
<keyword evidence="3" id="KW-1185">Reference proteome</keyword>
<dbReference type="Gene3D" id="1.10.3210.10">
    <property type="entry name" value="Hypothetical protein af1432"/>
    <property type="match status" value="1"/>
</dbReference>
<proteinExistence type="predicted"/>
<keyword evidence="2" id="KW-0808">Transferase</keyword>
<keyword evidence="2" id="KW-0418">Kinase</keyword>
<dbReference type="OrthoDB" id="4814985at2"/>
<feature type="domain" description="HDOD" evidence="1">
    <location>
        <begin position="194"/>
        <end position="369"/>
    </location>
</feature>
<dbReference type="InterPro" id="IPR035919">
    <property type="entry name" value="EAL_sf"/>
</dbReference>
<accession>A0A4Y3KQZ2</accession>
<gene>
    <name evidence="2" type="primary">yuxH</name>
    <name evidence="2" type="ORF">CGE01nite_25590</name>
</gene>
<dbReference type="AlphaFoldDB" id="A0A4Y3KQZ2"/>
<dbReference type="SUPFAM" id="SSF141868">
    <property type="entry name" value="EAL domain-like"/>
    <property type="match status" value="1"/>
</dbReference>
<reference evidence="2 3" key="1">
    <citation type="submission" date="2019-06" db="EMBL/GenBank/DDBJ databases">
        <title>Whole genome shotgun sequence of Cellulomonas gelida NBRC 3748.</title>
        <authorList>
            <person name="Hosoyama A."/>
            <person name="Uohara A."/>
            <person name="Ohji S."/>
            <person name="Ichikawa N."/>
        </authorList>
    </citation>
    <scope>NUCLEOTIDE SEQUENCE [LARGE SCALE GENOMIC DNA]</scope>
    <source>
        <strain evidence="2 3">NBRC 3748</strain>
    </source>
</reference>
<dbReference type="GO" id="GO:0016301">
    <property type="term" value="F:kinase activity"/>
    <property type="evidence" value="ECO:0007669"/>
    <property type="project" value="UniProtKB-KW"/>
</dbReference>
<evidence type="ECO:0000259" key="1">
    <source>
        <dbReference type="PROSITE" id="PS51833"/>
    </source>
</evidence>
<dbReference type="RefSeq" id="WP_048341696.1">
    <property type="nucleotide sequence ID" value="NZ_BJLQ01000031.1"/>
</dbReference>
<sequence>MPAVVQRQALLHPDGSLFGYAVHARVDDSGPLVTLAAEDRMVSDAYDRVDLGQVVGDNAVVLRATGPMLRGEVTIPTAPRSLVVEVPAPWVHEEYAEQALVAMRELGFGVALGSFTGTLAERALLPLVDMAKVDLRRLTENLQARVAQLKEAGVWVIGVHADTPELARLARELELELVQAPLVRRQAPGTGRTVSAGEAQHLQLVRVLSQEMPDHQEIVRAVGVDPELTMRVLRTVNASATGLRHHVDSVSHAVSLLGPHRLAALVSSVVLGSDPASVDVLWTVITRGLAVWRLSGNEVGYTVGLLSAVSAALKISVESVVDRSGVSPDVAAALQGEGGPYGPALQAALAHEADDDDAILAAGFDPAHVARVYLEAMPEALASASHMAAPLAHRP</sequence>
<dbReference type="EMBL" id="BJLQ01000031">
    <property type="protein sequence ID" value="GEA85308.1"/>
    <property type="molecule type" value="Genomic_DNA"/>
</dbReference>
<evidence type="ECO:0000313" key="2">
    <source>
        <dbReference type="EMBL" id="GEA85308.1"/>
    </source>
</evidence>
<dbReference type="InterPro" id="IPR013976">
    <property type="entry name" value="HDOD"/>
</dbReference>